<dbReference type="GO" id="GO:0005840">
    <property type="term" value="C:ribosome"/>
    <property type="evidence" value="ECO:0007669"/>
    <property type="project" value="UniProtKB-KW"/>
</dbReference>
<dbReference type="GO" id="GO:0045182">
    <property type="term" value="F:translation regulator activity"/>
    <property type="evidence" value="ECO:0007669"/>
    <property type="project" value="InterPro"/>
</dbReference>
<evidence type="ECO:0000313" key="9">
    <source>
        <dbReference type="EMBL" id="KAG0319962.1"/>
    </source>
</evidence>
<dbReference type="InterPro" id="IPR036322">
    <property type="entry name" value="WD40_repeat_dom_sf"/>
</dbReference>
<keyword evidence="5" id="KW-0687">Ribonucleoprotein</keyword>
<dbReference type="PRINTS" id="PR00320">
    <property type="entry name" value="GPROTEINBRPT"/>
</dbReference>
<dbReference type="Gene3D" id="1.20.58.70">
    <property type="match status" value="1"/>
</dbReference>
<evidence type="ECO:0000256" key="5">
    <source>
        <dbReference type="ARBA" id="ARBA00023274"/>
    </source>
</evidence>
<proteinExistence type="inferred from homology"/>
<feature type="domain" description="T-SNARE coiled-coil homology" evidence="8">
    <location>
        <begin position="205"/>
        <end position="267"/>
    </location>
</feature>
<dbReference type="SUPFAM" id="SSF47661">
    <property type="entry name" value="t-snare proteins"/>
    <property type="match status" value="1"/>
</dbReference>
<protein>
    <submittedName>
        <fullName evidence="9">Cross-pathway control WD-repeat protein cpc2</fullName>
    </submittedName>
</protein>
<evidence type="ECO:0000256" key="6">
    <source>
        <dbReference type="PROSITE-ProRule" id="PRU00221"/>
    </source>
</evidence>
<dbReference type="GO" id="GO:1990904">
    <property type="term" value="C:ribonucleoprotein complex"/>
    <property type="evidence" value="ECO:0007669"/>
    <property type="project" value="UniProtKB-KW"/>
</dbReference>
<dbReference type="Gene3D" id="2.130.10.10">
    <property type="entry name" value="YVTN repeat-like/Quinoprotein amine dehydrogenase"/>
    <property type="match status" value="1"/>
</dbReference>
<dbReference type="GO" id="GO:0016020">
    <property type="term" value="C:membrane"/>
    <property type="evidence" value="ECO:0007669"/>
    <property type="project" value="InterPro"/>
</dbReference>
<feature type="repeat" description="WD" evidence="6">
    <location>
        <begin position="557"/>
        <end position="583"/>
    </location>
</feature>
<comment type="caution">
    <text evidence="9">The sequence shown here is derived from an EMBL/GenBank/DDBJ whole genome shotgun (WGS) entry which is preliminary data.</text>
</comment>
<dbReference type="Pfam" id="PF00400">
    <property type="entry name" value="WD40"/>
    <property type="match status" value="7"/>
</dbReference>
<reference evidence="9" key="1">
    <citation type="journal article" date="2020" name="Fungal Divers.">
        <title>Resolving the Mortierellaceae phylogeny through synthesis of multi-gene phylogenetics and phylogenomics.</title>
        <authorList>
            <person name="Vandepol N."/>
            <person name="Liber J."/>
            <person name="Desiro A."/>
            <person name="Na H."/>
            <person name="Kennedy M."/>
            <person name="Barry K."/>
            <person name="Grigoriev I.V."/>
            <person name="Miller A.N."/>
            <person name="O'Donnell K."/>
            <person name="Stajich J.E."/>
            <person name="Bonito G."/>
        </authorList>
    </citation>
    <scope>NUCLEOTIDE SEQUENCE</scope>
    <source>
        <strain evidence="9">NVP60</strain>
    </source>
</reference>
<feature type="repeat" description="WD" evidence="6">
    <location>
        <begin position="326"/>
        <end position="367"/>
    </location>
</feature>
<dbReference type="Proteomes" id="UP000823405">
    <property type="component" value="Unassembled WGS sequence"/>
</dbReference>
<dbReference type="GO" id="GO:0043022">
    <property type="term" value="F:ribosome binding"/>
    <property type="evidence" value="ECO:0007669"/>
    <property type="project" value="InterPro"/>
</dbReference>
<comment type="similarity">
    <text evidence="1">Belongs to the WD repeat G protein beta family. Ribosomal protein RACK1 subfamily.</text>
</comment>
<dbReference type="InterPro" id="IPR045223">
    <property type="entry name" value="RACK1-like"/>
</dbReference>
<feature type="repeat" description="WD" evidence="6">
    <location>
        <begin position="411"/>
        <end position="446"/>
    </location>
</feature>
<dbReference type="InterPro" id="IPR000727">
    <property type="entry name" value="T_SNARE_dom"/>
</dbReference>
<evidence type="ECO:0000313" key="10">
    <source>
        <dbReference type="Proteomes" id="UP000823405"/>
    </source>
</evidence>
<evidence type="ECO:0000256" key="2">
    <source>
        <dbReference type="ARBA" id="ARBA00022574"/>
    </source>
</evidence>
<evidence type="ECO:0000256" key="1">
    <source>
        <dbReference type="ARBA" id="ARBA00007253"/>
    </source>
</evidence>
<dbReference type="PANTHER" id="PTHR19868">
    <property type="entry name" value="RECEPTOR FOR ACTIVATED PROTEIN KINASE C RACK1"/>
    <property type="match status" value="1"/>
</dbReference>
<dbReference type="EMBL" id="JAAAIN010000121">
    <property type="protein sequence ID" value="KAG0319962.1"/>
    <property type="molecule type" value="Genomic_DNA"/>
</dbReference>
<keyword evidence="3" id="KW-0677">Repeat</keyword>
<feature type="region of interest" description="Disordered" evidence="7">
    <location>
        <begin position="1"/>
        <end position="25"/>
    </location>
</feature>
<keyword evidence="2 6" id="KW-0853">WD repeat</keyword>
<dbReference type="OrthoDB" id="7875889at2759"/>
<keyword evidence="4" id="KW-0689">Ribosomal protein</keyword>
<dbReference type="SUPFAM" id="SSF50978">
    <property type="entry name" value="WD40 repeat-like"/>
    <property type="match status" value="1"/>
</dbReference>
<dbReference type="InterPro" id="IPR001680">
    <property type="entry name" value="WD40_rpt"/>
</dbReference>
<dbReference type="InterPro" id="IPR006011">
    <property type="entry name" value="Syntaxin_N"/>
</dbReference>
<dbReference type="PROSITE" id="PS50294">
    <property type="entry name" value="WD_REPEATS_REGION"/>
    <property type="match status" value="6"/>
</dbReference>
<name>A0A9P6RIT7_9FUNG</name>
<feature type="repeat" description="WD" evidence="6">
    <location>
        <begin position="277"/>
        <end position="311"/>
    </location>
</feature>
<dbReference type="SMART" id="SM00503">
    <property type="entry name" value="SynN"/>
    <property type="match status" value="1"/>
</dbReference>
<dbReference type="PROSITE" id="PS50192">
    <property type="entry name" value="T_SNARE"/>
    <property type="match status" value="1"/>
</dbReference>
<dbReference type="FunFam" id="2.130.10.10:FF:000018">
    <property type="entry name" value="Receptor for activated C kinase 1"/>
    <property type="match status" value="1"/>
</dbReference>
<dbReference type="InterPro" id="IPR010989">
    <property type="entry name" value="SNARE"/>
</dbReference>
<keyword evidence="10" id="KW-1185">Reference proteome</keyword>
<dbReference type="Pfam" id="PF00804">
    <property type="entry name" value="Syntaxin"/>
    <property type="match status" value="1"/>
</dbReference>
<feature type="compositionally biased region" description="Polar residues" evidence="7">
    <location>
        <begin position="8"/>
        <end position="25"/>
    </location>
</feature>
<sequence>MSRDRLNDYNNNTDTSVHTYPSNGVYGNSTNNQTPVELAPLRGDSLSQFFQETEVISTKIQQFQSSINEIDQLFTRNLNARADAEAAKLLEDKTRASNNLSTEIYDRLRALTESNRAVRTREEYDRRKLRTSTLSKQLKDAVSRFQTVQYQNGQKSKDNVARQYRIANPAATDEDVRRLVESDQGGAFSQQLLQQARGQQAMAALNSVQNRQRELHSLQESVIELAQLYKQLEQMISDQDVAFQEIEASVFRAENDIEKGHSEVGVALVHGYSARRLVGHSDWVTAIATSAESPDMILTSSRDKTIIVWNLVRDDEGNFGVPRKSLHGHNSAVQDVVISSDGQFALSASWDKTLRLWDLNTGLTTRRFVGHTNDVLSVSFSADNRQIVSGSRDKTIKLWNTLGECKFTIQEDGHTEWVSCVRFSPNPANPVIVSGGWDKVVKVWELTKCKLRSNHIGHTGYINTVTVSPDGSLCASGGRDGITMLWDLNEGKHLYSLEGKGDDIINALVFSPNRYWLCAATSSCIKIWDLESKSVVDELRPEFSNVGKKSNPPQAVSLAWSADGQTLFAGYSDSLIRVWSVGF</sequence>
<dbReference type="CDD" id="cd00200">
    <property type="entry name" value="WD40"/>
    <property type="match status" value="1"/>
</dbReference>
<evidence type="ECO:0000256" key="4">
    <source>
        <dbReference type="ARBA" id="ARBA00022980"/>
    </source>
</evidence>
<dbReference type="GO" id="GO:0016192">
    <property type="term" value="P:vesicle-mediated transport"/>
    <property type="evidence" value="ECO:0007669"/>
    <property type="project" value="InterPro"/>
</dbReference>
<dbReference type="InterPro" id="IPR015943">
    <property type="entry name" value="WD40/YVTN_repeat-like_dom_sf"/>
</dbReference>
<gene>
    <name evidence="9" type="primary">CPC2_1</name>
    <name evidence="9" type="ORF">BGZ97_001078</name>
</gene>
<evidence type="ECO:0000259" key="8">
    <source>
        <dbReference type="PROSITE" id="PS50192"/>
    </source>
</evidence>
<dbReference type="PROSITE" id="PS00678">
    <property type="entry name" value="WD_REPEATS_1"/>
    <property type="match status" value="4"/>
</dbReference>
<dbReference type="InterPro" id="IPR020472">
    <property type="entry name" value="WD40_PAC1"/>
</dbReference>
<organism evidence="9 10">
    <name type="scientific">Linnemannia gamsii</name>
    <dbReference type="NCBI Taxonomy" id="64522"/>
    <lineage>
        <taxon>Eukaryota</taxon>
        <taxon>Fungi</taxon>
        <taxon>Fungi incertae sedis</taxon>
        <taxon>Mucoromycota</taxon>
        <taxon>Mortierellomycotina</taxon>
        <taxon>Mortierellomycetes</taxon>
        <taxon>Mortierellales</taxon>
        <taxon>Mortierellaceae</taxon>
        <taxon>Linnemannia</taxon>
    </lineage>
</organism>
<feature type="repeat" description="WD" evidence="6">
    <location>
        <begin position="368"/>
        <end position="400"/>
    </location>
</feature>
<evidence type="ECO:0000256" key="3">
    <source>
        <dbReference type="ARBA" id="ARBA00022737"/>
    </source>
</evidence>
<feature type="repeat" description="WD" evidence="6">
    <location>
        <begin position="455"/>
        <end position="496"/>
    </location>
</feature>
<dbReference type="PROSITE" id="PS50082">
    <property type="entry name" value="WD_REPEATS_2"/>
    <property type="match status" value="6"/>
</dbReference>
<dbReference type="SMART" id="SM00320">
    <property type="entry name" value="WD40"/>
    <property type="match status" value="7"/>
</dbReference>
<dbReference type="InterPro" id="IPR019775">
    <property type="entry name" value="WD40_repeat_CS"/>
</dbReference>
<dbReference type="AlphaFoldDB" id="A0A9P6RIT7"/>
<evidence type="ECO:0000256" key="7">
    <source>
        <dbReference type="SAM" id="MobiDB-lite"/>
    </source>
</evidence>
<accession>A0A9P6RIT7</accession>